<protein>
    <recommendedName>
        <fullName evidence="5">POM121 transmembrane nucleoporin</fullName>
    </recommendedName>
</protein>
<dbReference type="Pfam" id="PF15229">
    <property type="entry name" value="POM121"/>
    <property type="match status" value="1"/>
</dbReference>
<feature type="compositionally biased region" description="Basic and acidic residues" evidence="1">
    <location>
        <begin position="285"/>
        <end position="302"/>
    </location>
</feature>
<evidence type="ECO:0000256" key="1">
    <source>
        <dbReference type="SAM" id="MobiDB-lite"/>
    </source>
</evidence>
<dbReference type="GO" id="GO:0006606">
    <property type="term" value="P:protein import into nucleus"/>
    <property type="evidence" value="ECO:0007669"/>
    <property type="project" value="TreeGrafter"/>
</dbReference>
<feature type="compositionally biased region" description="Basic residues" evidence="1">
    <location>
        <begin position="1196"/>
        <end position="1206"/>
    </location>
</feature>
<keyword evidence="4" id="KW-1185">Reference proteome</keyword>
<evidence type="ECO:0000313" key="4">
    <source>
        <dbReference type="Proteomes" id="UP000694580"/>
    </source>
</evidence>
<reference evidence="3 4" key="1">
    <citation type="submission" date="2020-06" db="EMBL/GenBank/DDBJ databases">
        <authorList>
            <consortium name="Wellcome Sanger Institute Data Sharing"/>
        </authorList>
    </citation>
    <scope>NUCLEOTIDE SEQUENCE [LARGE SCALE GENOMIC DNA]</scope>
</reference>
<feature type="region of interest" description="Disordered" evidence="1">
    <location>
        <begin position="1093"/>
        <end position="1206"/>
    </location>
</feature>
<feature type="compositionally biased region" description="Polar residues" evidence="1">
    <location>
        <begin position="982"/>
        <end position="994"/>
    </location>
</feature>
<feature type="region of interest" description="Disordered" evidence="1">
    <location>
        <begin position="972"/>
        <end position="994"/>
    </location>
</feature>
<dbReference type="RefSeq" id="XP_028838696.1">
    <property type="nucleotide sequence ID" value="XM_028982863.1"/>
</dbReference>
<dbReference type="AlphaFoldDB" id="A0AAY4EKL0"/>
<dbReference type="GeneID" id="114792058"/>
<feature type="compositionally biased region" description="Polar residues" evidence="1">
    <location>
        <begin position="1093"/>
        <end position="1106"/>
    </location>
</feature>
<accession>A0AAY4EKL0</accession>
<keyword evidence="2" id="KW-1133">Transmembrane helix</keyword>
<evidence type="ECO:0000256" key="2">
    <source>
        <dbReference type="SAM" id="Phobius"/>
    </source>
</evidence>
<dbReference type="InterPro" id="IPR026054">
    <property type="entry name" value="Nucleoporin"/>
</dbReference>
<feature type="compositionally biased region" description="Polar residues" evidence="1">
    <location>
        <begin position="379"/>
        <end position="412"/>
    </location>
</feature>
<name>A0AAY4EKL0_9TELE</name>
<sequence>MSPRDKRRLAIVFVSLFTITIFYLALCYVPSYLYVAFILGVSGVVCCYNTRELPFLARTGLNPRPGLTVPPALRRWLPGRTVTGAAPVAKAGHRVRPGEVDGRASAVSPVESPAYRRDAAFADFFSPRDLLMGSYIGKPESPSAPARVAGGSGHCPNPREQLRERLSRPNHAVHTPNRRLSFGEPLGTVSRFAITPQRHYPLQQPGTTAALGILPPAQWEGFRKKNVFSPRNSSTVHSPVTVKIARPDSHASQAVLFNHLNSPSTTVSPDPCSRESVLSILRENRKREVEEEDERCHAEGQKSKRRRHDSGGSSHSAFEPLLANGLPSLLVPKPGSLKRGLNVSVAEESMMKRSRTSSISSVSGGSRAAGVLGSDRNPIRSSYSSSHGYKQRKSSSNFSISPLTSPGSSRSQTPERAAKKAREEAASSPSSPPYKRADKTASEIPAVTGKHTPVPETPVSVETSESGGSGGKRKRKIQLLSNRRGENITLPPPPELGYTITVDDLDKEKKAALSQIQKVLQEPEPEEPPPTPQPVLAVATSAPSSASAVLVSVPSVASESSTGAPAPSLLSSVITYTAPISTTSSTATSVLSTAVLAAPASTALGTQVTSTIPTATSTSIVPNPLLESLKTMKSPLFPSILTFGAPTTTAAASLSTSTTLTSVPIASAAEPSSATVKAELSALVPQTTTSTASITRPAPPLNSAFAQVLAQPLQPASNGISLSGSSLFGIVKPSLAPTSSSSSSSSSSSIITSSIPTITGITTPASSSKITSSTTFGSLPSSGFKPIFGAPAPAAPPAQSTVQESKPAVPTFTPVFGSTSSVFGQQPVPAATSAPARTVTVGSLFGGLANSQPAPTSSTTTTTAAASTITPAKNLFGGWSTATTSAPPINSTFQFGAASAINTTSAASVSNTNSTSTTNTFQFGATKPPAAPQTVPLPAPQGTFVFGQTSGGQSATAAPFGGFPMGSTNAPAPATTTAPTSVFGNPSSNFSNAPQASATKPFTFGASGGVGGAASPFAFGGAGHGATSTAAPSFGTVSQPAFGGTTSNFSFGGATSTPSVAPAFGAPSTQAAPSLPAPVPTFAFGALSGATQNPAQNTAGQPTTGGFNFGTAAQFGTPAQTPSFQFGANATSDNKPTFGTSTPSFGQGSTGGSIPFGSPGTPIQGFGGLSSAQFGTPPASFSIGAGSKPSGARQRLQARRQHVRKK</sequence>
<dbReference type="PANTHER" id="PTHR23193">
    <property type="entry name" value="NUCLEAR PORE COMPLEX PROTEIN NUP"/>
    <property type="match status" value="1"/>
</dbReference>
<reference evidence="3" key="3">
    <citation type="submission" date="2025-09" db="UniProtKB">
        <authorList>
            <consortium name="Ensembl"/>
        </authorList>
    </citation>
    <scope>IDENTIFICATION</scope>
</reference>
<dbReference type="GO" id="GO:0017056">
    <property type="term" value="F:structural constituent of nuclear pore"/>
    <property type="evidence" value="ECO:0007669"/>
    <property type="project" value="TreeGrafter"/>
</dbReference>
<dbReference type="Ensembl" id="ENSDCDT00010068590.1">
    <property type="protein sequence ID" value="ENSDCDP00010057899.1"/>
    <property type="gene ID" value="ENSDCDG00010032686.1"/>
</dbReference>
<feature type="compositionally biased region" description="Low complexity" evidence="1">
    <location>
        <begin position="356"/>
        <end position="374"/>
    </location>
</feature>
<feature type="transmembrane region" description="Helical" evidence="2">
    <location>
        <begin position="9"/>
        <end position="26"/>
    </location>
</feature>
<dbReference type="GeneTree" id="ENSGT00940000153253"/>
<evidence type="ECO:0008006" key="5">
    <source>
        <dbReference type="Google" id="ProtNLM"/>
    </source>
</evidence>
<keyword evidence="2" id="KW-0472">Membrane</keyword>
<dbReference type="PANTHER" id="PTHR23193:SF5">
    <property type="entry name" value="NUCLEAR ENVELOPE PORE MEMBRANE PROTEIN POM 121C-RELATED"/>
    <property type="match status" value="1"/>
</dbReference>
<feature type="region of interest" description="Disordered" evidence="1">
    <location>
        <begin position="285"/>
        <end position="319"/>
    </location>
</feature>
<gene>
    <name evidence="3" type="primary">pom121</name>
</gene>
<dbReference type="Proteomes" id="UP000694580">
    <property type="component" value="Chromosome 6"/>
</dbReference>
<organism evidence="3 4">
    <name type="scientific">Denticeps clupeoides</name>
    <name type="common">denticle herring</name>
    <dbReference type="NCBI Taxonomy" id="299321"/>
    <lineage>
        <taxon>Eukaryota</taxon>
        <taxon>Metazoa</taxon>
        <taxon>Chordata</taxon>
        <taxon>Craniata</taxon>
        <taxon>Vertebrata</taxon>
        <taxon>Euteleostomi</taxon>
        <taxon>Actinopterygii</taxon>
        <taxon>Neopterygii</taxon>
        <taxon>Teleostei</taxon>
        <taxon>Clupei</taxon>
        <taxon>Clupeiformes</taxon>
        <taxon>Denticipitoidei</taxon>
        <taxon>Denticipitidae</taxon>
        <taxon>Denticeps</taxon>
    </lineage>
</organism>
<dbReference type="GO" id="GO:0005643">
    <property type="term" value="C:nuclear pore"/>
    <property type="evidence" value="ECO:0007669"/>
    <property type="project" value="TreeGrafter"/>
</dbReference>
<dbReference type="CTD" id="9883"/>
<reference evidence="3" key="2">
    <citation type="submission" date="2025-08" db="UniProtKB">
        <authorList>
            <consortium name="Ensembl"/>
        </authorList>
    </citation>
    <scope>IDENTIFICATION</scope>
</reference>
<proteinExistence type="predicted"/>
<dbReference type="GO" id="GO:0008139">
    <property type="term" value="F:nuclear localization sequence binding"/>
    <property type="evidence" value="ECO:0007669"/>
    <property type="project" value="TreeGrafter"/>
</dbReference>
<keyword evidence="2" id="KW-0812">Transmembrane</keyword>
<evidence type="ECO:0000313" key="3">
    <source>
        <dbReference type="Ensembl" id="ENSDCDP00010057899.1"/>
    </source>
</evidence>
<feature type="region of interest" description="Disordered" evidence="1">
    <location>
        <begin position="348"/>
        <end position="497"/>
    </location>
</feature>
<dbReference type="GO" id="GO:0006405">
    <property type="term" value="P:RNA export from nucleus"/>
    <property type="evidence" value="ECO:0007669"/>
    <property type="project" value="TreeGrafter"/>
</dbReference>
<feature type="compositionally biased region" description="Basic and acidic residues" evidence="1">
    <location>
        <begin position="416"/>
        <end position="425"/>
    </location>
</feature>
<feature type="compositionally biased region" description="Polar residues" evidence="1">
    <location>
        <begin position="1117"/>
        <end position="1147"/>
    </location>
</feature>